<dbReference type="InterPro" id="IPR047575">
    <property type="entry name" value="Sm"/>
</dbReference>
<dbReference type="SMART" id="SM00651">
    <property type="entry name" value="Sm"/>
    <property type="match status" value="1"/>
</dbReference>
<comment type="caution">
    <text evidence="9">The sequence shown here is derived from an EMBL/GenBank/DDBJ whole genome shotgun (WGS) entry which is preliminary data.</text>
</comment>
<dbReference type="GO" id="GO:0016020">
    <property type="term" value="C:membrane"/>
    <property type="evidence" value="ECO:0007669"/>
    <property type="project" value="UniProtKB-SubCell"/>
</dbReference>
<dbReference type="Gene3D" id="2.30.30.100">
    <property type="match status" value="1"/>
</dbReference>
<dbReference type="GO" id="GO:0003723">
    <property type="term" value="F:RNA binding"/>
    <property type="evidence" value="ECO:0007669"/>
    <property type="project" value="InterPro"/>
</dbReference>
<evidence type="ECO:0000256" key="2">
    <source>
        <dbReference type="ARBA" id="ARBA00009012"/>
    </source>
</evidence>
<feature type="transmembrane region" description="Helical" evidence="7">
    <location>
        <begin position="179"/>
        <end position="206"/>
    </location>
</feature>
<organism evidence="9 10">
    <name type="scientific">Cryomyces minteri</name>
    <dbReference type="NCBI Taxonomy" id="331657"/>
    <lineage>
        <taxon>Eukaryota</taxon>
        <taxon>Fungi</taxon>
        <taxon>Dikarya</taxon>
        <taxon>Ascomycota</taxon>
        <taxon>Pezizomycotina</taxon>
        <taxon>Dothideomycetes</taxon>
        <taxon>Dothideomycetes incertae sedis</taxon>
        <taxon>Cryomyces</taxon>
    </lineage>
</organism>
<evidence type="ECO:0000256" key="7">
    <source>
        <dbReference type="SAM" id="Phobius"/>
    </source>
</evidence>
<evidence type="ECO:0000256" key="3">
    <source>
        <dbReference type="ARBA" id="ARBA00022692"/>
    </source>
</evidence>
<keyword evidence="4 7" id="KW-1133">Transmembrane helix</keyword>
<accession>A0A4U0WQM9</accession>
<comment type="similarity">
    <text evidence="2">Belongs to the TMEM19 family.</text>
</comment>
<proteinExistence type="inferred from homology"/>
<evidence type="ECO:0000259" key="8">
    <source>
        <dbReference type="PROSITE" id="PS52002"/>
    </source>
</evidence>
<protein>
    <recommendedName>
        <fullName evidence="6">Sm protein F</fullName>
    </recommendedName>
</protein>
<dbReference type="InterPro" id="IPR001163">
    <property type="entry name" value="Sm_dom_euk/arc"/>
</dbReference>
<dbReference type="SUPFAM" id="SSF50182">
    <property type="entry name" value="Sm-like ribonucleoproteins"/>
    <property type="match status" value="1"/>
</dbReference>
<dbReference type="InterPro" id="IPR010920">
    <property type="entry name" value="LSM_dom_sf"/>
</dbReference>
<dbReference type="Pfam" id="PF01940">
    <property type="entry name" value="DUF92"/>
    <property type="match status" value="1"/>
</dbReference>
<dbReference type="CDD" id="cd01722">
    <property type="entry name" value="Sm_F"/>
    <property type="match status" value="1"/>
</dbReference>
<dbReference type="InterPro" id="IPR002794">
    <property type="entry name" value="DUF92_TMEM19"/>
</dbReference>
<evidence type="ECO:0000256" key="5">
    <source>
        <dbReference type="ARBA" id="ARBA00023136"/>
    </source>
</evidence>
<evidence type="ECO:0000313" key="9">
    <source>
        <dbReference type="EMBL" id="TKA65720.1"/>
    </source>
</evidence>
<comment type="subcellular location">
    <subcellularLocation>
        <location evidence="1">Membrane</location>
        <topology evidence="1">Multi-pass membrane protein</topology>
    </subcellularLocation>
</comment>
<dbReference type="PANTHER" id="PTHR13353">
    <property type="entry name" value="TRANSMEMBRANE PROTEIN 19"/>
    <property type="match status" value="1"/>
</dbReference>
<reference evidence="9 10" key="1">
    <citation type="submission" date="2017-03" db="EMBL/GenBank/DDBJ databases">
        <title>Genomes of endolithic fungi from Antarctica.</title>
        <authorList>
            <person name="Coleine C."/>
            <person name="Masonjones S."/>
            <person name="Stajich J.E."/>
        </authorList>
    </citation>
    <scope>NUCLEOTIDE SEQUENCE [LARGE SCALE GENOMIC DNA]</scope>
    <source>
        <strain evidence="9 10">CCFEE 5187</strain>
    </source>
</reference>
<dbReference type="PANTHER" id="PTHR13353:SF5">
    <property type="entry name" value="TRANSMEMBRANE PROTEIN 19"/>
    <property type="match status" value="1"/>
</dbReference>
<evidence type="ECO:0000313" key="10">
    <source>
        <dbReference type="Proteomes" id="UP000308768"/>
    </source>
</evidence>
<dbReference type="InterPro" id="IPR034100">
    <property type="entry name" value="Sm_F"/>
</dbReference>
<evidence type="ECO:0000256" key="4">
    <source>
        <dbReference type="ARBA" id="ARBA00022989"/>
    </source>
</evidence>
<dbReference type="GO" id="GO:0000398">
    <property type="term" value="P:mRNA splicing, via spliceosome"/>
    <property type="evidence" value="ECO:0007669"/>
    <property type="project" value="InterPro"/>
</dbReference>
<dbReference type="PROSITE" id="PS52002">
    <property type="entry name" value="SM"/>
    <property type="match status" value="1"/>
</dbReference>
<keyword evidence="5 7" id="KW-0472">Membrane</keyword>
<dbReference type="Proteomes" id="UP000308768">
    <property type="component" value="Unassembled WGS sequence"/>
</dbReference>
<dbReference type="GO" id="GO:0005681">
    <property type="term" value="C:spliceosomal complex"/>
    <property type="evidence" value="ECO:0007669"/>
    <property type="project" value="InterPro"/>
</dbReference>
<evidence type="ECO:0000256" key="6">
    <source>
        <dbReference type="ARBA" id="ARBA00030144"/>
    </source>
</evidence>
<name>A0A4U0WQM9_9PEZI</name>
<dbReference type="EMBL" id="NAJN01001107">
    <property type="protein sequence ID" value="TKA65720.1"/>
    <property type="molecule type" value="Genomic_DNA"/>
</dbReference>
<dbReference type="STRING" id="331657.A0A4U0WQM9"/>
<dbReference type="Pfam" id="PF01423">
    <property type="entry name" value="LSM"/>
    <property type="match status" value="1"/>
</dbReference>
<dbReference type="OrthoDB" id="409625at2759"/>
<keyword evidence="3 7" id="KW-0812">Transmembrane</keyword>
<keyword evidence="10" id="KW-1185">Reference proteome</keyword>
<evidence type="ECO:0000256" key="1">
    <source>
        <dbReference type="ARBA" id="ARBA00004141"/>
    </source>
</evidence>
<gene>
    <name evidence="9" type="ORF">B0A49_10221</name>
</gene>
<dbReference type="AlphaFoldDB" id="A0A4U0WQM9"/>
<feature type="domain" description="Sm" evidence="8">
    <location>
        <begin position="301"/>
        <end position="374"/>
    </location>
</feature>
<sequence length="387" mass="41079">MFDAVEPAKREPSTYEAMVRAFMTVEDRDSAMKVVNEALSRSYPAAVANKILELTTSNWTTVKQIRVVQVKHEVKARLTHSSSGAPGGEGPRTHTQVLANSVVASVLILLHAYKLPRERKSQGEQCWPRGSDVLVVGIVANYAAVAADTFSSELGILSSSPPRLLTSPTLRRVPPGTNGGVTATGLAAGLLGSFLIAATSVLLLPFCGPSPRLARLSFTGTASGYDNAGWDLQSKLSFVLGVTALGFCGSVLDSLLGGLLQASVTDTRTGRIIEGDGGKKVLVSGAGSMHQKQVAKFVPLNPRPMLQSLVNEDVLIRLKWGNTEYKGRLVSVDSYMNIQLASTLEFIDGKETGALGQVLIRCVRNTFGFLSAAAAAAAVRTRLKAEV</sequence>